<dbReference type="Pfam" id="PF07679">
    <property type="entry name" value="I-set"/>
    <property type="match status" value="1"/>
</dbReference>
<evidence type="ECO:0000313" key="5">
    <source>
        <dbReference type="RefSeq" id="XP_026078922.1"/>
    </source>
</evidence>
<evidence type="ECO:0000259" key="3">
    <source>
        <dbReference type="PROSITE" id="PS50835"/>
    </source>
</evidence>
<dbReference type="AlphaFoldDB" id="A0A6P6L5I1"/>
<dbReference type="PANTHER" id="PTHR14334:SF2">
    <property type="entry name" value="B-CELL ANTIGEN RECEPTOR COMPLEX-ASSOCIATED PROTEIN BETA CHAIN"/>
    <property type="match status" value="1"/>
</dbReference>
<sequence>MSCSSWFKAVYNASGCTCCLVSFIMPCMFLGLTSAANLKMTFAILNEICLMYFLFIHHIFSAEENVHLFQKPRFVGVKTGRTVTIYCVPSNPTLSIHVKWYKGELYKKQLKNSHKIKIIEKSDKVNASITIKKVEIEDSGTYFCQLNRTLGPGTELQVSRYSDPQTILRRSRVKDVIIFLQAILLVLCVVVPLVQIYKLEQKEDAIYEEPEDDHIYEGLEVERCGGADLYEDITVYARDTEAAWEVESPDQE</sequence>
<dbReference type="PROSITE" id="PS50835">
    <property type="entry name" value="IG_LIKE"/>
    <property type="match status" value="1"/>
</dbReference>
<keyword evidence="1" id="KW-0393">Immunoglobulin domain</keyword>
<dbReference type="InterPro" id="IPR007110">
    <property type="entry name" value="Ig-like_dom"/>
</dbReference>
<keyword evidence="2" id="KW-1133">Transmembrane helix</keyword>
<name>A0A6P6L5I1_CARAU</name>
<dbReference type="InterPro" id="IPR036179">
    <property type="entry name" value="Ig-like_dom_sf"/>
</dbReference>
<dbReference type="GO" id="GO:0019815">
    <property type="term" value="C:B cell receptor complex"/>
    <property type="evidence" value="ECO:0007669"/>
    <property type="project" value="TreeGrafter"/>
</dbReference>
<feature type="transmembrane region" description="Helical" evidence="2">
    <location>
        <begin position="38"/>
        <end position="60"/>
    </location>
</feature>
<dbReference type="Gene3D" id="2.60.40.10">
    <property type="entry name" value="Immunoglobulins"/>
    <property type="match status" value="1"/>
</dbReference>
<dbReference type="InterPro" id="IPR003598">
    <property type="entry name" value="Ig_sub2"/>
</dbReference>
<dbReference type="InterPro" id="IPR013783">
    <property type="entry name" value="Ig-like_fold"/>
</dbReference>
<dbReference type="KEGG" id="caua:113056382"/>
<keyword evidence="4" id="KW-1185">Reference proteome</keyword>
<dbReference type="OrthoDB" id="9894386at2759"/>
<evidence type="ECO:0000256" key="1">
    <source>
        <dbReference type="ARBA" id="ARBA00023319"/>
    </source>
</evidence>
<evidence type="ECO:0000256" key="2">
    <source>
        <dbReference type="SAM" id="Phobius"/>
    </source>
</evidence>
<keyword evidence="2" id="KW-0472">Membrane</keyword>
<dbReference type="SMART" id="SM00409">
    <property type="entry name" value="IG"/>
    <property type="match status" value="1"/>
</dbReference>
<dbReference type="InterPro" id="IPR003599">
    <property type="entry name" value="Ig_sub"/>
</dbReference>
<dbReference type="RefSeq" id="XP_026078922.1">
    <property type="nucleotide sequence ID" value="XM_026223137.1"/>
</dbReference>
<dbReference type="SMART" id="SM00408">
    <property type="entry name" value="IGc2"/>
    <property type="match status" value="1"/>
</dbReference>
<feature type="domain" description="Ig-like" evidence="3">
    <location>
        <begin position="77"/>
        <end position="159"/>
    </location>
</feature>
<evidence type="ECO:0000313" key="4">
    <source>
        <dbReference type="Proteomes" id="UP000515129"/>
    </source>
</evidence>
<proteinExistence type="predicted"/>
<dbReference type="InterPro" id="IPR013098">
    <property type="entry name" value="Ig_I-set"/>
</dbReference>
<protein>
    <submittedName>
        <fullName evidence="5">B-cell antigen receptor complex-associated protein beta chain isoform X1</fullName>
    </submittedName>
</protein>
<keyword evidence="5" id="KW-0675">Receptor</keyword>
<organism evidence="4 5">
    <name type="scientific">Carassius auratus</name>
    <name type="common">Goldfish</name>
    <dbReference type="NCBI Taxonomy" id="7957"/>
    <lineage>
        <taxon>Eukaryota</taxon>
        <taxon>Metazoa</taxon>
        <taxon>Chordata</taxon>
        <taxon>Craniata</taxon>
        <taxon>Vertebrata</taxon>
        <taxon>Euteleostomi</taxon>
        <taxon>Actinopterygii</taxon>
        <taxon>Neopterygii</taxon>
        <taxon>Teleostei</taxon>
        <taxon>Ostariophysi</taxon>
        <taxon>Cypriniformes</taxon>
        <taxon>Cyprinidae</taxon>
        <taxon>Cyprininae</taxon>
        <taxon>Carassius</taxon>
    </lineage>
</organism>
<gene>
    <name evidence="5" type="primary">cd79b</name>
</gene>
<reference evidence="5" key="1">
    <citation type="submission" date="2025-08" db="UniProtKB">
        <authorList>
            <consortium name="RefSeq"/>
        </authorList>
    </citation>
    <scope>IDENTIFICATION</scope>
    <source>
        <strain evidence="5">Wakin</strain>
        <tissue evidence="5">Muscle</tissue>
    </source>
</reference>
<feature type="transmembrane region" description="Helical" evidence="2">
    <location>
        <begin position="9"/>
        <end position="32"/>
    </location>
</feature>
<dbReference type="GO" id="GO:0030183">
    <property type="term" value="P:B cell differentiation"/>
    <property type="evidence" value="ECO:0007669"/>
    <property type="project" value="TreeGrafter"/>
</dbReference>
<dbReference type="SUPFAM" id="SSF48726">
    <property type="entry name" value="Immunoglobulin"/>
    <property type="match status" value="1"/>
</dbReference>
<dbReference type="GeneID" id="113056382"/>
<dbReference type="GO" id="GO:0009897">
    <property type="term" value="C:external side of plasma membrane"/>
    <property type="evidence" value="ECO:0007669"/>
    <property type="project" value="TreeGrafter"/>
</dbReference>
<feature type="transmembrane region" description="Helical" evidence="2">
    <location>
        <begin position="176"/>
        <end position="197"/>
    </location>
</feature>
<dbReference type="GO" id="GO:0050853">
    <property type="term" value="P:B cell receptor signaling pathway"/>
    <property type="evidence" value="ECO:0007669"/>
    <property type="project" value="TreeGrafter"/>
</dbReference>
<dbReference type="CDD" id="cd00099">
    <property type="entry name" value="IgV"/>
    <property type="match status" value="1"/>
</dbReference>
<accession>A0A6P6L5I1</accession>
<dbReference type="PANTHER" id="PTHR14334">
    <property type="entry name" value="B-CELL ANTIGEN RECEPTOR COMPLEX-ASSOCIATED PROTEIN"/>
    <property type="match status" value="1"/>
</dbReference>
<dbReference type="CTD" id="974"/>
<dbReference type="Proteomes" id="UP000515129">
    <property type="component" value="Chromosome 37"/>
</dbReference>
<keyword evidence="2" id="KW-0812">Transmembrane</keyword>